<accession>A0ACB8RVU6</accession>
<organism evidence="1 2">
    <name type="scientific">Auriscalpium vulgare</name>
    <dbReference type="NCBI Taxonomy" id="40419"/>
    <lineage>
        <taxon>Eukaryota</taxon>
        <taxon>Fungi</taxon>
        <taxon>Dikarya</taxon>
        <taxon>Basidiomycota</taxon>
        <taxon>Agaricomycotina</taxon>
        <taxon>Agaricomycetes</taxon>
        <taxon>Russulales</taxon>
        <taxon>Auriscalpiaceae</taxon>
        <taxon>Auriscalpium</taxon>
    </lineage>
</organism>
<dbReference type="EMBL" id="MU275888">
    <property type="protein sequence ID" value="KAI0048349.1"/>
    <property type="molecule type" value="Genomic_DNA"/>
</dbReference>
<gene>
    <name evidence="1" type="ORF">FA95DRAFT_1558121</name>
</gene>
<sequence length="709" mass="78512">MSHEVIDVDALSDDEIQFIRQVPSPDFLDLTTDSGDASTLSHSRLPSVGASNLLSDSRNFRSQSSTQPIASNSRISTNVVADDAPRNLELQRALGNSMRIRKLSTADGPPAAKRLRTLPPSRPKRSNAEVIELSDDEDVQPPIKRMKVEPPPEQYSMVQPRRSEPDTELNSEDFYQTFHAALDLHHAPNWKALPHSHISSDGLAKAMATLSIANTQARRPKKLKGSLIEPSEMWPHRPLREGAYYTHMLSHHVDIVGLAARSLQAVRRRGEHIDTRRRATNNLWSTPLVSCRLQPSSPHVFVQAQGAINRVAQSSGLVAMSAAAVEGPPEDEEDPAAPFVDPDDSAGGLQIWQNGKCIILDSHMREFTDRRRISDSDSPRRIVKHYSVNAVKFDPNNTHCMASAGNDGTVQLWKSKSWQVDDDSQVMCSKILTYPDAPHDLFFRPEDSMLAVPCKDGFVYTYTQNGYGSCTSLPVPPAGIPHSAGAMVWGHHCTLDLLFASSEPKDPENDHTGFHRAFDLKEETVLFSMGAKEAGDAMAIDADGARLALFTTDEDSHTLRLYDVRRRTGRRSIDMIKLEPFAFESPPGEVTTASFSPDGILLAVARNDDALHMYDTRFLERGPLARYLHKREDRDVDMPRYGVAEAVWISGWQGFDLGLVSGGTDGCVRYWDTRRSADGQEGEILAQVSDDIGHFALGDPYKGEKPLVV</sequence>
<dbReference type="Proteomes" id="UP000814033">
    <property type="component" value="Unassembled WGS sequence"/>
</dbReference>
<reference evidence="1" key="2">
    <citation type="journal article" date="2022" name="New Phytol.">
        <title>Evolutionary transition to the ectomycorrhizal habit in the genomes of a hyperdiverse lineage of mushroom-forming fungi.</title>
        <authorList>
            <person name="Looney B."/>
            <person name="Miyauchi S."/>
            <person name="Morin E."/>
            <person name="Drula E."/>
            <person name="Courty P.E."/>
            <person name="Kohler A."/>
            <person name="Kuo A."/>
            <person name="LaButti K."/>
            <person name="Pangilinan J."/>
            <person name="Lipzen A."/>
            <person name="Riley R."/>
            <person name="Andreopoulos W."/>
            <person name="He G."/>
            <person name="Johnson J."/>
            <person name="Nolan M."/>
            <person name="Tritt A."/>
            <person name="Barry K.W."/>
            <person name="Grigoriev I.V."/>
            <person name="Nagy L.G."/>
            <person name="Hibbett D."/>
            <person name="Henrissat B."/>
            <person name="Matheny P.B."/>
            <person name="Labbe J."/>
            <person name="Martin F.M."/>
        </authorList>
    </citation>
    <scope>NUCLEOTIDE SEQUENCE</scope>
    <source>
        <strain evidence="1">FP105234-sp</strain>
    </source>
</reference>
<evidence type="ECO:0000313" key="2">
    <source>
        <dbReference type="Proteomes" id="UP000814033"/>
    </source>
</evidence>
<evidence type="ECO:0000313" key="1">
    <source>
        <dbReference type="EMBL" id="KAI0048349.1"/>
    </source>
</evidence>
<keyword evidence="2" id="KW-1185">Reference proteome</keyword>
<name>A0ACB8RVU6_9AGAM</name>
<reference evidence="1" key="1">
    <citation type="submission" date="2021-02" db="EMBL/GenBank/DDBJ databases">
        <authorList>
            <consortium name="DOE Joint Genome Institute"/>
            <person name="Ahrendt S."/>
            <person name="Looney B.P."/>
            <person name="Miyauchi S."/>
            <person name="Morin E."/>
            <person name="Drula E."/>
            <person name="Courty P.E."/>
            <person name="Chicoki N."/>
            <person name="Fauchery L."/>
            <person name="Kohler A."/>
            <person name="Kuo A."/>
            <person name="Labutti K."/>
            <person name="Pangilinan J."/>
            <person name="Lipzen A."/>
            <person name="Riley R."/>
            <person name="Andreopoulos W."/>
            <person name="He G."/>
            <person name="Johnson J."/>
            <person name="Barry K.W."/>
            <person name="Grigoriev I.V."/>
            <person name="Nagy L."/>
            <person name="Hibbett D."/>
            <person name="Henrissat B."/>
            <person name="Matheny P.B."/>
            <person name="Labbe J."/>
            <person name="Martin F."/>
        </authorList>
    </citation>
    <scope>NUCLEOTIDE SEQUENCE</scope>
    <source>
        <strain evidence="1">FP105234-sp</strain>
    </source>
</reference>
<protein>
    <submittedName>
        <fullName evidence="1">WD40 repeat-like protein</fullName>
    </submittedName>
</protein>
<comment type="caution">
    <text evidence="1">The sequence shown here is derived from an EMBL/GenBank/DDBJ whole genome shotgun (WGS) entry which is preliminary data.</text>
</comment>
<proteinExistence type="predicted"/>